<gene>
    <name evidence="3" type="ORF">UFOVP259_44</name>
</gene>
<proteinExistence type="predicted"/>
<accession>A0A6J5LH76</accession>
<protein>
    <submittedName>
        <fullName evidence="3">Bacteriophage lambda, GpH, tail tape measure, C-terminal</fullName>
    </submittedName>
</protein>
<sequence length="730" mass="79511">MANNVGRLGVVLGLDTAQFVTGLGNASKMLENFGYAVEKYGKMGVAAMVAAGVQALAYADELNDVAQANDTTIASVLRLQQALSANGGEAENAGKIFASFTSYVDKAAEGSWEAQKKLSQMGVSLKDIATLSQQQLFDKALQGSAKTVDSLTRQANAYAVFGKSMKGVDVKGLNEDFNASNSILDEQAEKIKKGAEAWDEIKKHALETKAAIAEGVGPALLTVIEYMKSMESHSFSLSDAFATVLQTVIITGNTVLQTFKSVWDELVHTFENGKTLFTKGIDAAIEENKRYDLYVDEQRKKRLDFEAKILGLETYPDSKGLAGSLKKKPAEAGQVGRPVVGARDKEVAQLQAKVDLARKILEIEQQQNALNLDSLEGNKLSNQYQLEALNLQKELAKIDSERKQALANEKLSNQEKNLINEQADLQRAKASDDYASKVKTLGVLDRLAFQDQLRSANVTKDRVAYESTLLNMMPKEREYMMAVYDIEAQITEFKRQQKLAGVSDTDIEQRSKALQTVLNKQLEIQENTKEQQETFKYGWDEAYRQYVESATNAANIAGQAFGSIIGNMNSAIDEFVRTGKFSFKDFARSVIQDLWAIQLKAQAVKIFDFAQGGIFGAINAMMGKKGAPTASANIPLEQFADGGEPPVGVPSLVGERGPELFIPRTAGTIIPNGSLASAMGGGGQTVNYNGPYIANMSAIDTQTGVQFLAKNKQTIWASYQSANRSMPVSR</sequence>
<evidence type="ECO:0000256" key="1">
    <source>
        <dbReference type="SAM" id="Coils"/>
    </source>
</evidence>
<reference evidence="3" key="1">
    <citation type="submission" date="2020-04" db="EMBL/GenBank/DDBJ databases">
        <authorList>
            <person name="Chiriac C."/>
            <person name="Salcher M."/>
            <person name="Ghai R."/>
            <person name="Kavagutti S V."/>
        </authorList>
    </citation>
    <scope>NUCLEOTIDE SEQUENCE</scope>
</reference>
<keyword evidence="1" id="KW-0175">Coiled coil</keyword>
<organism evidence="3">
    <name type="scientific">uncultured Caudovirales phage</name>
    <dbReference type="NCBI Taxonomy" id="2100421"/>
    <lineage>
        <taxon>Viruses</taxon>
        <taxon>Duplodnaviria</taxon>
        <taxon>Heunggongvirae</taxon>
        <taxon>Uroviricota</taxon>
        <taxon>Caudoviricetes</taxon>
        <taxon>Peduoviridae</taxon>
        <taxon>Maltschvirus</taxon>
        <taxon>Maltschvirus maltsch</taxon>
    </lineage>
</organism>
<dbReference type="Pfam" id="PF09718">
    <property type="entry name" value="Tape_meas_lam_C"/>
    <property type="match status" value="1"/>
</dbReference>
<name>A0A6J5LH76_9CAUD</name>
<evidence type="ECO:0000259" key="2">
    <source>
        <dbReference type="Pfam" id="PF09718"/>
    </source>
</evidence>
<evidence type="ECO:0000313" key="3">
    <source>
        <dbReference type="EMBL" id="CAB4132506.1"/>
    </source>
</evidence>
<dbReference type="InterPro" id="IPR006431">
    <property type="entry name" value="Phage_tape_meas_C"/>
</dbReference>
<feature type="domain" description="Bacteriophage tail tape measure C-terminal" evidence="2">
    <location>
        <begin position="535"/>
        <end position="607"/>
    </location>
</feature>
<dbReference type="EMBL" id="LR796261">
    <property type="protein sequence ID" value="CAB4132506.1"/>
    <property type="molecule type" value="Genomic_DNA"/>
</dbReference>
<feature type="coiled-coil region" evidence="1">
    <location>
        <begin position="347"/>
        <end position="431"/>
    </location>
</feature>